<organism evidence="3 4">
    <name type="scientific">Chengkuizengella marina</name>
    <dbReference type="NCBI Taxonomy" id="2507566"/>
    <lineage>
        <taxon>Bacteria</taxon>
        <taxon>Bacillati</taxon>
        <taxon>Bacillota</taxon>
        <taxon>Bacilli</taxon>
        <taxon>Bacillales</taxon>
        <taxon>Paenibacillaceae</taxon>
        <taxon>Chengkuizengella</taxon>
    </lineage>
</organism>
<dbReference type="GO" id="GO:0030435">
    <property type="term" value="P:sporulation resulting in formation of a cellular spore"/>
    <property type="evidence" value="ECO:0007669"/>
    <property type="project" value="UniProtKB-KW"/>
</dbReference>
<comment type="caution">
    <text evidence="3">The sequence shown here is derived from an EMBL/GenBank/DDBJ whole genome shotgun (WGS) entry which is preliminary data.</text>
</comment>
<keyword evidence="4" id="KW-1185">Reference proteome</keyword>
<evidence type="ECO:0000256" key="1">
    <source>
        <dbReference type="ARBA" id="ARBA00009676"/>
    </source>
</evidence>
<evidence type="ECO:0000313" key="4">
    <source>
        <dbReference type="Proteomes" id="UP000448943"/>
    </source>
</evidence>
<accession>A0A6N9Q2Z1</accession>
<dbReference type="InterPro" id="IPR001615">
    <property type="entry name" value="Endotoxin_CytB"/>
</dbReference>
<dbReference type="Pfam" id="PF01338">
    <property type="entry name" value="Bac_thur_toxin"/>
    <property type="match status" value="1"/>
</dbReference>
<evidence type="ECO:0008006" key="5">
    <source>
        <dbReference type="Google" id="ProtNLM"/>
    </source>
</evidence>
<dbReference type="SUPFAM" id="SSF55676">
    <property type="entry name" value="CytB endotoxin-like"/>
    <property type="match status" value="1"/>
</dbReference>
<comment type="similarity">
    <text evidence="1">Belongs to the cyt1/cyt2 endotoxin family.</text>
</comment>
<dbReference type="GO" id="GO:0005576">
    <property type="term" value="C:extracellular region"/>
    <property type="evidence" value="ECO:0007669"/>
    <property type="project" value="InterPro"/>
</dbReference>
<dbReference type="Gene3D" id="3.40.198.10">
    <property type="entry name" value="Delta-endotoxin CytB-like"/>
    <property type="match status" value="1"/>
</dbReference>
<keyword evidence="2" id="KW-0749">Sporulation</keyword>
<dbReference type="InterPro" id="IPR035918">
    <property type="entry name" value="CytB_endotoxin-like_sf"/>
</dbReference>
<dbReference type="OrthoDB" id="3034989at2"/>
<dbReference type="EMBL" id="SIJB01000022">
    <property type="protein sequence ID" value="NBI29167.1"/>
    <property type="molecule type" value="Genomic_DNA"/>
</dbReference>
<dbReference type="RefSeq" id="WP_160645970.1">
    <property type="nucleotide sequence ID" value="NZ_SIJB01000022.1"/>
</dbReference>
<gene>
    <name evidence="3" type="ORF">ERL59_09360</name>
</gene>
<protein>
    <recommendedName>
        <fullName evidence="5">Toxin</fullName>
    </recommendedName>
</protein>
<sequence>MKKIITVFFVGMIFILISSSMISLAKNEEGKQDEAKDSPRFKEVILVGEEKLAEARQLSLDIQQAAVDAETDEISLGNLLGFTQERADLVYAGALNVDVEKRITTTQAFEETAATILPALGITQNVDLYQAAISEAFIQLQDQVGNRWFTILSNGPNQHTTYTYNMLFLVEKGSLLMALPLILTVDLDASKEKVLQLRGHEIFDFKIGLQGLEIMKM</sequence>
<reference evidence="3 4" key="1">
    <citation type="submission" date="2019-01" db="EMBL/GenBank/DDBJ databases">
        <title>Chengkuizengella sp. nov., isolated from deep-sea sediment of East Pacific Ocean.</title>
        <authorList>
            <person name="Yang J."/>
            <person name="Lai Q."/>
            <person name="Shao Z."/>
        </authorList>
    </citation>
    <scope>NUCLEOTIDE SEQUENCE [LARGE SCALE GENOMIC DNA]</scope>
    <source>
        <strain evidence="3 4">YPA3-1-1</strain>
    </source>
</reference>
<proteinExistence type="inferred from homology"/>
<evidence type="ECO:0000256" key="2">
    <source>
        <dbReference type="ARBA" id="ARBA00022969"/>
    </source>
</evidence>
<dbReference type="Proteomes" id="UP000448943">
    <property type="component" value="Unassembled WGS sequence"/>
</dbReference>
<evidence type="ECO:0000313" key="3">
    <source>
        <dbReference type="EMBL" id="NBI29167.1"/>
    </source>
</evidence>
<name>A0A6N9Q2Z1_9BACL</name>
<dbReference type="AlphaFoldDB" id="A0A6N9Q2Z1"/>